<dbReference type="EMBL" id="QTSX02002215">
    <property type="protein sequence ID" value="KAJ9077185.1"/>
    <property type="molecule type" value="Genomic_DNA"/>
</dbReference>
<evidence type="ECO:0000313" key="1">
    <source>
        <dbReference type="EMBL" id="KAJ9077185.1"/>
    </source>
</evidence>
<evidence type="ECO:0000313" key="2">
    <source>
        <dbReference type="Proteomes" id="UP001165960"/>
    </source>
</evidence>
<keyword evidence="2" id="KW-1185">Reference proteome</keyword>
<comment type="caution">
    <text evidence="1">The sequence shown here is derived from an EMBL/GenBank/DDBJ whole genome shotgun (WGS) entry which is preliminary data.</text>
</comment>
<proteinExistence type="predicted"/>
<dbReference type="Proteomes" id="UP001165960">
    <property type="component" value="Unassembled WGS sequence"/>
</dbReference>
<organism evidence="1 2">
    <name type="scientific">Entomophthora muscae</name>
    <dbReference type="NCBI Taxonomy" id="34485"/>
    <lineage>
        <taxon>Eukaryota</taxon>
        <taxon>Fungi</taxon>
        <taxon>Fungi incertae sedis</taxon>
        <taxon>Zoopagomycota</taxon>
        <taxon>Entomophthoromycotina</taxon>
        <taxon>Entomophthoromycetes</taxon>
        <taxon>Entomophthorales</taxon>
        <taxon>Entomophthoraceae</taxon>
        <taxon>Entomophthora</taxon>
    </lineage>
</organism>
<protein>
    <submittedName>
        <fullName evidence="1">Uncharacterized protein</fullName>
    </submittedName>
</protein>
<name>A0ACC2TR10_9FUNG</name>
<accession>A0ACC2TR10</accession>
<gene>
    <name evidence="1" type="ORF">DSO57_1019179</name>
</gene>
<sequence>MAGMMAKDCKVFMHMPRSSQVRFLNQLLPASSWQLQAQDCDTTVAGLERDTIMNAEE</sequence>
<reference evidence="1" key="1">
    <citation type="submission" date="2022-04" db="EMBL/GenBank/DDBJ databases">
        <title>Genome of the entomopathogenic fungus Entomophthora muscae.</title>
        <authorList>
            <person name="Elya C."/>
            <person name="Lovett B.R."/>
            <person name="Lee E."/>
            <person name="Macias A.M."/>
            <person name="Hajek A.E."/>
            <person name="De Bivort B.L."/>
            <person name="Kasson M.T."/>
            <person name="De Fine Licht H.H."/>
            <person name="Stajich J.E."/>
        </authorList>
    </citation>
    <scope>NUCLEOTIDE SEQUENCE</scope>
    <source>
        <strain evidence="1">Berkeley</strain>
    </source>
</reference>